<dbReference type="EMBL" id="JAPFFF010000013">
    <property type="protein sequence ID" value="KAK8871728.1"/>
    <property type="molecule type" value="Genomic_DNA"/>
</dbReference>
<accession>A0ABR2J1E8</accession>
<sequence length="90" mass="10515">MSFNFFEVFNFYDLNGGIWRSIIERMLDLKASKKGFKITNIEYNYGKEMNGIIKFLISQKSGDMEDSNTVKVSASSTQKVIRLNQEHKFF</sequence>
<name>A0ABR2J1E8_9EUKA</name>
<gene>
    <name evidence="1" type="ORF">M9Y10_007468</name>
</gene>
<organism evidence="1 2">
    <name type="scientific">Tritrichomonas musculus</name>
    <dbReference type="NCBI Taxonomy" id="1915356"/>
    <lineage>
        <taxon>Eukaryota</taxon>
        <taxon>Metamonada</taxon>
        <taxon>Parabasalia</taxon>
        <taxon>Tritrichomonadida</taxon>
        <taxon>Tritrichomonadidae</taxon>
        <taxon>Tritrichomonas</taxon>
    </lineage>
</organism>
<proteinExistence type="predicted"/>
<comment type="caution">
    <text evidence="1">The sequence shown here is derived from an EMBL/GenBank/DDBJ whole genome shotgun (WGS) entry which is preliminary data.</text>
</comment>
<dbReference type="Proteomes" id="UP001470230">
    <property type="component" value="Unassembled WGS sequence"/>
</dbReference>
<reference evidence="1 2" key="1">
    <citation type="submission" date="2024-04" db="EMBL/GenBank/DDBJ databases">
        <title>Tritrichomonas musculus Genome.</title>
        <authorList>
            <person name="Alves-Ferreira E."/>
            <person name="Grigg M."/>
            <person name="Lorenzi H."/>
            <person name="Galac M."/>
        </authorList>
    </citation>
    <scope>NUCLEOTIDE SEQUENCE [LARGE SCALE GENOMIC DNA]</scope>
    <source>
        <strain evidence="1 2">EAF2021</strain>
    </source>
</reference>
<keyword evidence="2" id="KW-1185">Reference proteome</keyword>
<evidence type="ECO:0000313" key="1">
    <source>
        <dbReference type="EMBL" id="KAK8871728.1"/>
    </source>
</evidence>
<protein>
    <submittedName>
        <fullName evidence="1">Uncharacterized protein</fullName>
    </submittedName>
</protein>
<evidence type="ECO:0000313" key="2">
    <source>
        <dbReference type="Proteomes" id="UP001470230"/>
    </source>
</evidence>